<protein>
    <submittedName>
        <fullName evidence="1">Uncharacterized protein</fullName>
    </submittedName>
</protein>
<dbReference type="EMBL" id="CP126656">
    <property type="protein sequence ID" value="WJZ94363.1"/>
    <property type="molecule type" value="Genomic_DNA"/>
</dbReference>
<reference evidence="1 2" key="1">
    <citation type="journal article" date="2023" name="Hortic Res">
        <title>The complete reference genome for grapevine (Vitis vinifera L.) genetics and breeding.</title>
        <authorList>
            <person name="Shi X."/>
            <person name="Cao S."/>
            <person name="Wang X."/>
            <person name="Huang S."/>
            <person name="Wang Y."/>
            <person name="Liu Z."/>
            <person name="Liu W."/>
            <person name="Leng X."/>
            <person name="Peng Y."/>
            <person name="Wang N."/>
            <person name="Wang Y."/>
            <person name="Ma Z."/>
            <person name="Xu X."/>
            <person name="Zhang F."/>
            <person name="Xue H."/>
            <person name="Zhong H."/>
            <person name="Wang Y."/>
            <person name="Zhang K."/>
            <person name="Velt A."/>
            <person name="Avia K."/>
            <person name="Holtgrawe D."/>
            <person name="Grimplet J."/>
            <person name="Matus J.T."/>
            <person name="Ware D."/>
            <person name="Wu X."/>
            <person name="Wang H."/>
            <person name="Liu C."/>
            <person name="Fang Y."/>
            <person name="Rustenholz C."/>
            <person name="Cheng Z."/>
            <person name="Xiao H."/>
            <person name="Zhou Y."/>
        </authorList>
    </citation>
    <scope>NUCLEOTIDE SEQUENCE [LARGE SCALE GENOMIC DNA]</scope>
    <source>
        <strain evidence="2">cv. Pinot noir / PN40024</strain>
        <tissue evidence="1">Leaf</tissue>
    </source>
</reference>
<evidence type="ECO:0000313" key="2">
    <source>
        <dbReference type="Proteomes" id="UP001227230"/>
    </source>
</evidence>
<proteinExistence type="predicted"/>
<keyword evidence="2" id="KW-1185">Reference proteome</keyword>
<name>A0ABY9CG32_VITVI</name>
<accession>A0ABY9CG32</accession>
<dbReference type="Proteomes" id="UP001227230">
    <property type="component" value="Chromosome 9"/>
</dbReference>
<evidence type="ECO:0000313" key="1">
    <source>
        <dbReference type="EMBL" id="WJZ94363.1"/>
    </source>
</evidence>
<organism evidence="1 2">
    <name type="scientific">Vitis vinifera</name>
    <name type="common">Grape</name>
    <dbReference type="NCBI Taxonomy" id="29760"/>
    <lineage>
        <taxon>Eukaryota</taxon>
        <taxon>Viridiplantae</taxon>
        <taxon>Streptophyta</taxon>
        <taxon>Embryophyta</taxon>
        <taxon>Tracheophyta</taxon>
        <taxon>Spermatophyta</taxon>
        <taxon>Magnoliopsida</taxon>
        <taxon>eudicotyledons</taxon>
        <taxon>Gunneridae</taxon>
        <taxon>Pentapetalae</taxon>
        <taxon>rosids</taxon>
        <taxon>Vitales</taxon>
        <taxon>Vitaceae</taxon>
        <taxon>Viteae</taxon>
        <taxon>Vitis</taxon>
    </lineage>
</organism>
<gene>
    <name evidence="1" type="ORF">VitviT2T_013232</name>
</gene>
<sequence length="213" mass="23477">MSCKAMFDQVDSSFQTRMVEYSITVQQRFESSHSPVSSPVQLLCIGHAVFHVKVGLSVTDVVRDALSKAGYDNGTSPEIPHYLILSFLFGSSEVESIAHWCRDVVVLAEIQFVYVIDCLGFDASDELAGVQYVGNPHFWVNEGRSYQEEGQKNTEGYIRGKAGTKLVCAVLSLPVSSKFLSPSGEQVNNFVTRTVPDYLEQGILQRQGVNTGI</sequence>